<feature type="transmembrane region" description="Helical" evidence="6">
    <location>
        <begin position="129"/>
        <end position="148"/>
    </location>
</feature>
<keyword evidence="3 6" id="KW-0812">Transmembrane</keyword>
<evidence type="ECO:0000259" key="7">
    <source>
        <dbReference type="Pfam" id="PF06271"/>
    </source>
</evidence>
<evidence type="ECO:0000313" key="9">
    <source>
        <dbReference type="Proteomes" id="UP001139347"/>
    </source>
</evidence>
<dbReference type="EMBL" id="JALIRP010000001">
    <property type="protein sequence ID" value="MCJ8010802.1"/>
    <property type="molecule type" value="Genomic_DNA"/>
</dbReference>
<evidence type="ECO:0000256" key="6">
    <source>
        <dbReference type="SAM" id="Phobius"/>
    </source>
</evidence>
<feature type="transmembrane region" description="Helical" evidence="6">
    <location>
        <begin position="104"/>
        <end position="123"/>
    </location>
</feature>
<proteinExistence type="predicted"/>
<name>A0A9X2B3Q0_9BACL</name>
<evidence type="ECO:0000256" key="5">
    <source>
        <dbReference type="ARBA" id="ARBA00023136"/>
    </source>
</evidence>
<protein>
    <submittedName>
        <fullName evidence="8">RDD family protein</fullName>
    </submittedName>
</protein>
<keyword evidence="4 6" id="KW-1133">Transmembrane helix</keyword>
<evidence type="ECO:0000313" key="8">
    <source>
        <dbReference type="EMBL" id="MCJ8010802.1"/>
    </source>
</evidence>
<feature type="transmembrane region" description="Helical" evidence="6">
    <location>
        <begin position="9"/>
        <end position="29"/>
    </location>
</feature>
<dbReference type="RefSeq" id="WP_244719973.1">
    <property type="nucleotide sequence ID" value="NZ_JALIRP010000001.1"/>
</dbReference>
<dbReference type="AlphaFoldDB" id="A0A9X2B3Q0"/>
<keyword evidence="2" id="KW-1003">Cell membrane</keyword>
<dbReference type="Proteomes" id="UP001139347">
    <property type="component" value="Unassembled WGS sequence"/>
</dbReference>
<dbReference type="InterPro" id="IPR051791">
    <property type="entry name" value="Pra-immunoreactive"/>
</dbReference>
<feature type="transmembrane region" description="Helical" evidence="6">
    <location>
        <begin position="49"/>
        <end position="66"/>
    </location>
</feature>
<dbReference type="Pfam" id="PF06271">
    <property type="entry name" value="RDD"/>
    <property type="match status" value="1"/>
</dbReference>
<gene>
    <name evidence="8" type="ORF">MUG84_03465</name>
</gene>
<keyword evidence="9" id="KW-1185">Reference proteome</keyword>
<feature type="domain" description="RDD" evidence="7">
    <location>
        <begin position="5"/>
        <end position="160"/>
    </location>
</feature>
<evidence type="ECO:0000256" key="2">
    <source>
        <dbReference type="ARBA" id="ARBA00022475"/>
    </source>
</evidence>
<reference evidence="8" key="1">
    <citation type="submission" date="2022-04" db="EMBL/GenBank/DDBJ databases">
        <title>Paenibacillus mangrovi sp. nov., a novel endophytic bacterium isolated from bark of Kandelia candel.</title>
        <authorList>
            <person name="Tuo L."/>
        </authorList>
    </citation>
    <scope>NUCLEOTIDE SEQUENCE</scope>
    <source>
        <strain evidence="8">KQZ6P-2</strain>
    </source>
</reference>
<sequence>MKRSLRRLFAYWLDFVFLAIILVGIQWVIYTTTSGFPFDELNKGYQIEAWVFLSMSLPVWAYFIFCERFKQQTIGKRLLRLKVMNEKGSQITFAQAFFRTWIRLLPWELTHLIILVPTPWWNIEKPDHPALILIPNAMIVVYIAILLINKGRKTLHDYITKTTVVELPKKEIRKRQT</sequence>
<comment type="subcellular location">
    <subcellularLocation>
        <location evidence="1">Cell membrane</location>
        <topology evidence="1">Multi-pass membrane protein</topology>
    </subcellularLocation>
</comment>
<dbReference type="PANTHER" id="PTHR36115">
    <property type="entry name" value="PROLINE-RICH ANTIGEN HOMOLOG-RELATED"/>
    <property type="match status" value="1"/>
</dbReference>
<comment type="caution">
    <text evidence="8">The sequence shown here is derived from an EMBL/GenBank/DDBJ whole genome shotgun (WGS) entry which is preliminary data.</text>
</comment>
<keyword evidence="5 6" id="KW-0472">Membrane</keyword>
<evidence type="ECO:0000256" key="3">
    <source>
        <dbReference type="ARBA" id="ARBA00022692"/>
    </source>
</evidence>
<evidence type="ECO:0000256" key="1">
    <source>
        <dbReference type="ARBA" id="ARBA00004651"/>
    </source>
</evidence>
<dbReference type="GO" id="GO:0005886">
    <property type="term" value="C:plasma membrane"/>
    <property type="evidence" value="ECO:0007669"/>
    <property type="project" value="UniProtKB-SubCell"/>
</dbReference>
<dbReference type="InterPro" id="IPR010432">
    <property type="entry name" value="RDD"/>
</dbReference>
<accession>A0A9X2B3Q0</accession>
<organism evidence="8 9">
    <name type="scientific">Paenibacillus mangrovi</name>
    <dbReference type="NCBI Taxonomy" id="2931978"/>
    <lineage>
        <taxon>Bacteria</taxon>
        <taxon>Bacillati</taxon>
        <taxon>Bacillota</taxon>
        <taxon>Bacilli</taxon>
        <taxon>Bacillales</taxon>
        <taxon>Paenibacillaceae</taxon>
        <taxon>Paenibacillus</taxon>
    </lineage>
</organism>
<evidence type="ECO:0000256" key="4">
    <source>
        <dbReference type="ARBA" id="ARBA00022989"/>
    </source>
</evidence>